<proteinExistence type="predicted"/>
<accession>A0A7W6D773</accession>
<feature type="region of interest" description="Disordered" evidence="1">
    <location>
        <begin position="1"/>
        <end position="22"/>
    </location>
</feature>
<protein>
    <submittedName>
        <fullName evidence="3">Ribosomal protein S18 acetylase RimI-like enzyme</fullName>
    </submittedName>
</protein>
<dbReference type="GO" id="GO:0016747">
    <property type="term" value="F:acyltransferase activity, transferring groups other than amino-acyl groups"/>
    <property type="evidence" value="ECO:0007669"/>
    <property type="project" value="InterPro"/>
</dbReference>
<name>A0A7W6D773_9HYPH</name>
<organism evidence="3 4">
    <name type="scientific">Mycoplana azooxidifex</name>
    <dbReference type="NCBI Taxonomy" id="1636188"/>
    <lineage>
        <taxon>Bacteria</taxon>
        <taxon>Pseudomonadati</taxon>
        <taxon>Pseudomonadota</taxon>
        <taxon>Alphaproteobacteria</taxon>
        <taxon>Hyphomicrobiales</taxon>
        <taxon>Rhizobiaceae</taxon>
        <taxon>Mycoplana</taxon>
    </lineage>
</organism>
<evidence type="ECO:0000259" key="2">
    <source>
        <dbReference type="PROSITE" id="PS51186"/>
    </source>
</evidence>
<reference evidence="3 4" key="1">
    <citation type="submission" date="2020-08" db="EMBL/GenBank/DDBJ databases">
        <title>Genomic Encyclopedia of Type Strains, Phase IV (KMG-IV): sequencing the most valuable type-strain genomes for metagenomic binning, comparative biology and taxonomic classification.</title>
        <authorList>
            <person name="Goeker M."/>
        </authorList>
    </citation>
    <scope>NUCLEOTIDE SEQUENCE [LARGE SCALE GENOMIC DNA]</scope>
    <source>
        <strain evidence="3 4">DSM 100211</strain>
    </source>
</reference>
<dbReference type="InterPro" id="IPR016181">
    <property type="entry name" value="Acyl_CoA_acyltransferase"/>
</dbReference>
<keyword evidence="3" id="KW-0689">Ribosomal protein</keyword>
<dbReference type="InterPro" id="IPR052777">
    <property type="entry name" value="Acetyltransferase_Enz"/>
</dbReference>
<evidence type="ECO:0000256" key="1">
    <source>
        <dbReference type="SAM" id="MobiDB-lite"/>
    </source>
</evidence>
<dbReference type="PROSITE" id="PS51186">
    <property type="entry name" value="GNAT"/>
    <property type="match status" value="1"/>
</dbReference>
<dbReference type="SUPFAM" id="SSF55729">
    <property type="entry name" value="Acyl-CoA N-acyltransferases (Nat)"/>
    <property type="match status" value="1"/>
</dbReference>
<dbReference type="GO" id="GO:0005840">
    <property type="term" value="C:ribosome"/>
    <property type="evidence" value="ECO:0007669"/>
    <property type="project" value="UniProtKB-KW"/>
</dbReference>
<dbReference type="AlphaFoldDB" id="A0A7W6D773"/>
<keyword evidence="4" id="KW-1185">Reference proteome</keyword>
<keyword evidence="3" id="KW-0687">Ribonucleoprotein</keyword>
<comment type="caution">
    <text evidence="3">The sequence shown here is derived from an EMBL/GenBank/DDBJ whole genome shotgun (WGS) entry which is preliminary data.</text>
</comment>
<sequence length="183" mass="20760">MPTLNRERGAEVEQNSQIGPAGPDDFPAIRALCNGFLDWCRSRYGENAWFVDRYYTPEQWASLLNSLPRIHAAPDGEILVARLDGKVVGCVMMQRIDKHTCEMKRMFIGPEGRGLGLGRRLAETLVRVAAERGYTTMRLDTGRNHDEALRLYRSLGFMEITPYYEAPPELRNHLVFMEASLAA</sequence>
<dbReference type="PANTHER" id="PTHR43305">
    <property type="entry name" value="FAMILY N-ACETYLTRANSFERASE, PUTATIVE (AFU_ORTHOLOGUE AFUA_2G01380)-RELATED"/>
    <property type="match status" value="1"/>
</dbReference>
<dbReference type="Proteomes" id="UP000574761">
    <property type="component" value="Unassembled WGS sequence"/>
</dbReference>
<dbReference type="Gene3D" id="3.40.630.30">
    <property type="match status" value="1"/>
</dbReference>
<dbReference type="PANTHER" id="PTHR43305:SF1">
    <property type="entry name" value="FAMILY N-ACETYLTRANSFERASE, PUTATIVE (AFU_ORTHOLOGUE AFUA_2G01380)-RELATED"/>
    <property type="match status" value="1"/>
</dbReference>
<evidence type="ECO:0000313" key="4">
    <source>
        <dbReference type="Proteomes" id="UP000574761"/>
    </source>
</evidence>
<dbReference type="Pfam" id="PF00583">
    <property type="entry name" value="Acetyltransf_1"/>
    <property type="match status" value="1"/>
</dbReference>
<evidence type="ECO:0000313" key="3">
    <source>
        <dbReference type="EMBL" id="MBB3975896.1"/>
    </source>
</evidence>
<dbReference type="InterPro" id="IPR000182">
    <property type="entry name" value="GNAT_dom"/>
</dbReference>
<dbReference type="RefSeq" id="WP_210300151.1">
    <property type="nucleotide sequence ID" value="NZ_JACIEE010000002.1"/>
</dbReference>
<dbReference type="EMBL" id="JACIEE010000002">
    <property type="protein sequence ID" value="MBB3975896.1"/>
    <property type="molecule type" value="Genomic_DNA"/>
</dbReference>
<gene>
    <name evidence="3" type="ORF">GGQ64_001083</name>
</gene>
<feature type="compositionally biased region" description="Basic and acidic residues" evidence="1">
    <location>
        <begin position="1"/>
        <end position="11"/>
    </location>
</feature>
<feature type="domain" description="N-acetyltransferase" evidence="2">
    <location>
        <begin position="16"/>
        <end position="182"/>
    </location>
</feature>